<dbReference type="Pfam" id="PF02110">
    <property type="entry name" value="HK"/>
    <property type="match status" value="1"/>
</dbReference>
<comment type="catalytic activity">
    <reaction evidence="1 11">
        <text>5-(2-hydroxyethyl)-4-methylthiazole + ATP = 4-methyl-5-(2-phosphooxyethyl)-thiazole + ADP + H(+)</text>
        <dbReference type="Rhea" id="RHEA:24212"/>
        <dbReference type="ChEBI" id="CHEBI:15378"/>
        <dbReference type="ChEBI" id="CHEBI:17957"/>
        <dbReference type="ChEBI" id="CHEBI:30616"/>
        <dbReference type="ChEBI" id="CHEBI:58296"/>
        <dbReference type="ChEBI" id="CHEBI:456216"/>
        <dbReference type="EC" id="2.7.1.50"/>
    </reaction>
</comment>
<dbReference type="GO" id="GO:0009229">
    <property type="term" value="P:thiamine diphosphate biosynthetic process"/>
    <property type="evidence" value="ECO:0007669"/>
    <property type="project" value="UniProtKB-UniRule"/>
</dbReference>
<dbReference type="EC" id="2.7.1.50" evidence="11"/>
<comment type="cofactor">
    <cofactor evidence="2 11">
        <name>Mg(2+)</name>
        <dbReference type="ChEBI" id="CHEBI:18420"/>
    </cofactor>
</comment>
<evidence type="ECO:0000313" key="13">
    <source>
        <dbReference type="Proteomes" id="UP001431656"/>
    </source>
</evidence>
<evidence type="ECO:0000256" key="3">
    <source>
        <dbReference type="ARBA" id="ARBA00004868"/>
    </source>
</evidence>
<keyword evidence="4 11" id="KW-0808">Transferase</keyword>
<keyword evidence="6 11" id="KW-0547">Nucleotide-binding</keyword>
<feature type="binding site" evidence="11">
    <location>
        <position position="198"/>
    </location>
    <ligand>
        <name>substrate</name>
    </ligand>
</feature>
<dbReference type="HAMAP" id="MF_00228">
    <property type="entry name" value="Thz_kinase"/>
    <property type="match status" value="1"/>
</dbReference>
<dbReference type="Proteomes" id="UP001431656">
    <property type="component" value="Chromosome"/>
</dbReference>
<dbReference type="CDD" id="cd01170">
    <property type="entry name" value="THZ_kinase"/>
    <property type="match status" value="1"/>
</dbReference>
<dbReference type="PIRSF" id="PIRSF000513">
    <property type="entry name" value="Thz_kinase"/>
    <property type="match status" value="1"/>
</dbReference>
<evidence type="ECO:0000256" key="1">
    <source>
        <dbReference type="ARBA" id="ARBA00001771"/>
    </source>
</evidence>
<evidence type="ECO:0000256" key="5">
    <source>
        <dbReference type="ARBA" id="ARBA00022723"/>
    </source>
</evidence>
<evidence type="ECO:0000256" key="2">
    <source>
        <dbReference type="ARBA" id="ARBA00001946"/>
    </source>
</evidence>
<protein>
    <recommendedName>
        <fullName evidence="11">Hydroxyethylthiazole kinase</fullName>
        <ecNumber evidence="11">2.7.1.50</ecNumber>
    </recommendedName>
    <alternativeName>
        <fullName evidence="11">4-methyl-5-beta-hydroxyethylthiazole kinase</fullName>
        <shortName evidence="11">TH kinase</shortName>
        <shortName evidence="11">Thz kinase</shortName>
    </alternativeName>
</protein>
<evidence type="ECO:0000256" key="6">
    <source>
        <dbReference type="ARBA" id="ARBA00022741"/>
    </source>
</evidence>
<feature type="binding site" evidence="11">
    <location>
        <position position="49"/>
    </location>
    <ligand>
        <name>substrate</name>
    </ligand>
</feature>
<dbReference type="InterPro" id="IPR029056">
    <property type="entry name" value="Ribokinase-like"/>
</dbReference>
<dbReference type="PRINTS" id="PR01099">
    <property type="entry name" value="HYETHTZKNASE"/>
</dbReference>
<evidence type="ECO:0000256" key="11">
    <source>
        <dbReference type="HAMAP-Rule" id="MF_00228"/>
    </source>
</evidence>
<keyword evidence="7 11" id="KW-0418">Kinase</keyword>
<dbReference type="Gene3D" id="3.40.1190.20">
    <property type="match status" value="1"/>
</dbReference>
<keyword evidence="10 11" id="KW-0784">Thiamine biosynthesis</keyword>
<organism evidence="12 13">
    <name type="scientific">Brooklawnia propionicigenes</name>
    <dbReference type="NCBI Taxonomy" id="3041175"/>
    <lineage>
        <taxon>Bacteria</taxon>
        <taxon>Bacillati</taxon>
        <taxon>Actinomycetota</taxon>
        <taxon>Actinomycetes</taxon>
        <taxon>Propionibacteriales</taxon>
        <taxon>Propionibacteriaceae</taxon>
        <taxon>Brooklawnia</taxon>
    </lineage>
</organism>
<dbReference type="GO" id="GO:0004417">
    <property type="term" value="F:hydroxyethylthiazole kinase activity"/>
    <property type="evidence" value="ECO:0007669"/>
    <property type="project" value="UniProtKB-UniRule"/>
</dbReference>
<comment type="similarity">
    <text evidence="11">Belongs to the Thz kinase family.</text>
</comment>
<dbReference type="InterPro" id="IPR000417">
    <property type="entry name" value="Hyethyz_kinase"/>
</dbReference>
<dbReference type="NCBIfam" id="NF006830">
    <property type="entry name" value="PRK09355.1"/>
    <property type="match status" value="1"/>
</dbReference>
<keyword evidence="9 11" id="KW-0460">Magnesium</keyword>
<dbReference type="EMBL" id="AP028056">
    <property type="protein sequence ID" value="BEH03048.1"/>
    <property type="molecule type" value="Genomic_DNA"/>
</dbReference>
<proteinExistence type="inferred from homology"/>
<comment type="function">
    <text evidence="11">Catalyzes the phosphorylation of the hydroxyl group of 4-methyl-5-beta-hydroxyethylthiazole (THZ).</text>
</comment>
<evidence type="ECO:0000256" key="9">
    <source>
        <dbReference type="ARBA" id="ARBA00022842"/>
    </source>
</evidence>
<sequence length="267" mass="27183">MNVDFHSSALAESITALRERNPLVQCLTNHVVMNFTANVLYAVGASPAMCDNPEEAAGFATQVASGVLVNNGTPSSEQIQGMYLASAAAVAAGKPWVLDPVAAGGLPWRTAEVKKMMDANPATILRGNASEILGFLGGTSGRGVEATDSTTDAVDAAHELARRYHCVVAVSGPVDMITDGDELVKLSNGSAMLTQVTGVGCALGAVMAGYAAVTSPLNAAIAATSHMNIAAENAASVARGPGSFAVELLDALARLSAEQAADRVKIS</sequence>
<dbReference type="GO" id="GO:0005524">
    <property type="term" value="F:ATP binding"/>
    <property type="evidence" value="ECO:0007669"/>
    <property type="project" value="UniProtKB-UniRule"/>
</dbReference>
<evidence type="ECO:0000313" key="12">
    <source>
        <dbReference type="EMBL" id="BEH03048.1"/>
    </source>
</evidence>
<gene>
    <name evidence="11 12" type="primary">thiM</name>
    <name evidence="12" type="ORF">brsh051_23290</name>
</gene>
<keyword evidence="13" id="KW-1185">Reference proteome</keyword>
<evidence type="ECO:0000256" key="10">
    <source>
        <dbReference type="ARBA" id="ARBA00022977"/>
    </source>
</evidence>
<keyword evidence="5 11" id="KW-0479">Metal-binding</keyword>
<dbReference type="SUPFAM" id="SSF53613">
    <property type="entry name" value="Ribokinase-like"/>
    <property type="match status" value="1"/>
</dbReference>
<name>A0AAN0K7I6_9ACTN</name>
<evidence type="ECO:0000256" key="7">
    <source>
        <dbReference type="ARBA" id="ARBA00022777"/>
    </source>
</evidence>
<dbReference type="RefSeq" id="WP_286265174.1">
    <property type="nucleotide sequence ID" value="NZ_AP028056.1"/>
</dbReference>
<feature type="binding site" evidence="11">
    <location>
        <position position="171"/>
    </location>
    <ligand>
        <name>ATP</name>
        <dbReference type="ChEBI" id="CHEBI:30616"/>
    </ligand>
</feature>
<dbReference type="GO" id="GO:0000287">
    <property type="term" value="F:magnesium ion binding"/>
    <property type="evidence" value="ECO:0007669"/>
    <property type="project" value="UniProtKB-UniRule"/>
</dbReference>
<dbReference type="GO" id="GO:0009228">
    <property type="term" value="P:thiamine biosynthetic process"/>
    <property type="evidence" value="ECO:0007669"/>
    <property type="project" value="UniProtKB-KW"/>
</dbReference>
<comment type="pathway">
    <text evidence="3 11">Cofactor biosynthesis; thiamine diphosphate biosynthesis; 4-methyl-5-(2-phosphoethyl)-thiazole from 5-(2-hydroxyethyl)-4-methylthiazole: step 1/1.</text>
</comment>
<feature type="binding site" evidence="11">
    <location>
        <position position="126"/>
    </location>
    <ligand>
        <name>ATP</name>
        <dbReference type="ChEBI" id="CHEBI:30616"/>
    </ligand>
</feature>
<reference evidence="12" key="1">
    <citation type="journal article" date="2024" name="Int. J. Syst. Evol. Microbiol.">
        <title>Brooklawnia propionicigenes sp. nov., a facultatively anaerobic, propionate-producing bacterium isolated from a methanogenic reactor treating waste from cattle farms.</title>
        <authorList>
            <person name="Akita Y."/>
            <person name="Ueki A."/>
            <person name="Tonouchi A."/>
            <person name="Sugawara Y."/>
            <person name="Honma S."/>
            <person name="Kaku N."/>
            <person name="Ueki K."/>
        </authorList>
    </citation>
    <scope>NUCLEOTIDE SEQUENCE</scope>
    <source>
        <strain evidence="12">SH051</strain>
    </source>
</reference>
<evidence type="ECO:0000256" key="4">
    <source>
        <dbReference type="ARBA" id="ARBA00022679"/>
    </source>
</evidence>
<keyword evidence="8 11" id="KW-0067">ATP-binding</keyword>
<dbReference type="KEGG" id="broo:brsh051_23290"/>
<dbReference type="AlphaFoldDB" id="A0AAN0K7I6"/>
<accession>A0AAN0K7I6</accession>
<evidence type="ECO:0000256" key="8">
    <source>
        <dbReference type="ARBA" id="ARBA00022840"/>
    </source>
</evidence>